<keyword evidence="2" id="KW-1185">Reference proteome</keyword>
<sequence>MTTITAQPLVTFREKSAGEAPQSVPFSHLSLEVGHLYMEDFALGRKHLDAYFKRVARWVDAARDIGADRHGKSRPRISTCFLIDDYFSQLGTPADLIEMVLAAAGENGLTIDYLARESACAKAGDIDLARLVRDQLVAEPIPGANGSRPPLMDTGWLSNGQNSSVLESPLAMSANRWRPALQNAVNRHSIFVDVELWDDENIWSCAYLAAVWQLLRLGVLRNKDRQVVEPVRMPASLPRDWTELPAVMQVNERATPFTAYRTFSILGSRFVETEVATRVVLGQVPIAEKVMNQVLTRSRAEGIDLPKDILERTEYLFISD</sequence>
<organism evidence="1 2">
    <name type="scientific">Actinoplanes utahensis</name>
    <dbReference type="NCBI Taxonomy" id="1869"/>
    <lineage>
        <taxon>Bacteria</taxon>
        <taxon>Bacillati</taxon>
        <taxon>Actinomycetota</taxon>
        <taxon>Actinomycetes</taxon>
        <taxon>Micromonosporales</taxon>
        <taxon>Micromonosporaceae</taxon>
        <taxon>Actinoplanes</taxon>
    </lineage>
</organism>
<dbReference type="EMBL" id="JRTT01000133">
    <property type="protein sequence ID" value="KHD73095.1"/>
    <property type="molecule type" value="Genomic_DNA"/>
</dbReference>
<comment type="caution">
    <text evidence="1">The sequence shown here is derived from an EMBL/GenBank/DDBJ whole genome shotgun (WGS) entry which is preliminary data.</text>
</comment>
<protein>
    <submittedName>
        <fullName evidence="1">Uncharacterized protein</fullName>
    </submittedName>
</protein>
<dbReference type="RefSeq" id="WP_043532488.1">
    <property type="nucleotide sequence ID" value="NZ_BAABKU010000011.1"/>
</dbReference>
<dbReference type="OrthoDB" id="4561843at2"/>
<name>A0A0A6UAM5_ACTUT</name>
<proteinExistence type="predicted"/>
<dbReference type="Proteomes" id="UP000054537">
    <property type="component" value="Unassembled WGS sequence"/>
</dbReference>
<dbReference type="NCBIfam" id="NF040566">
    <property type="entry name" value="SCO2522_fam"/>
    <property type="match status" value="1"/>
</dbReference>
<evidence type="ECO:0000313" key="2">
    <source>
        <dbReference type="Proteomes" id="UP000054537"/>
    </source>
</evidence>
<reference evidence="1 2" key="1">
    <citation type="submission" date="2014-10" db="EMBL/GenBank/DDBJ databases">
        <title>Draft genome sequence of Actinoplanes utahensis NRRL 12052.</title>
        <authorList>
            <person name="Velasco-Bucheli B."/>
            <person name="del Cerro C."/>
            <person name="Hormigo D."/>
            <person name="Garcia J.L."/>
            <person name="Acebal C."/>
            <person name="Arroyo M."/>
            <person name="de la Mata I."/>
        </authorList>
    </citation>
    <scope>NUCLEOTIDE SEQUENCE [LARGE SCALE GENOMIC DNA]</scope>
    <source>
        <strain evidence="1 2">NRRL 12052</strain>
    </source>
</reference>
<evidence type="ECO:0000313" key="1">
    <source>
        <dbReference type="EMBL" id="KHD73095.1"/>
    </source>
</evidence>
<dbReference type="AlphaFoldDB" id="A0A0A6UAM5"/>
<dbReference type="eggNOG" id="ENOG502ZB65">
    <property type="taxonomic scope" value="Bacteria"/>
</dbReference>
<gene>
    <name evidence="1" type="ORF">MB27_36260</name>
</gene>
<accession>A0A0A6UAM5</accession>
<dbReference type="STRING" id="1869.MB27_36260"/>
<dbReference type="InterPro" id="IPR049747">
    <property type="entry name" value="SCO2522-like"/>
</dbReference>